<keyword evidence="15" id="KW-1185">Reference proteome</keyword>
<name>A0A196SLR4_BLAHN</name>
<dbReference type="GO" id="GO:0141148">
    <property type="term" value="F:enoyl-[acyl-carrier-protein] reductase (NADPH) activity"/>
    <property type="evidence" value="ECO:0007669"/>
    <property type="project" value="UniProtKB-EC"/>
</dbReference>
<dbReference type="Proteomes" id="UP000078348">
    <property type="component" value="Unassembled WGS sequence"/>
</dbReference>
<keyword evidence="9" id="KW-0496">Mitochondrion</keyword>
<reference evidence="14 15" key="1">
    <citation type="submission" date="2016-05" db="EMBL/GenBank/DDBJ databases">
        <title>Nuclear genome of Blastocystis sp. subtype 1 NandII.</title>
        <authorList>
            <person name="Gentekaki E."/>
            <person name="Curtis B."/>
            <person name="Stairs C."/>
            <person name="Eme L."/>
            <person name="Herman E."/>
            <person name="Klimes V."/>
            <person name="Arias M.C."/>
            <person name="Elias M."/>
            <person name="Hilliou F."/>
            <person name="Klute M."/>
            <person name="Malik S.-B."/>
            <person name="Pightling A."/>
            <person name="Rachubinski R."/>
            <person name="Salas D."/>
            <person name="Schlacht A."/>
            <person name="Suga H."/>
            <person name="Archibald J."/>
            <person name="Ball S.G."/>
            <person name="Clark G."/>
            <person name="Dacks J."/>
            <person name="Van Der Giezen M."/>
            <person name="Tsaousis A."/>
            <person name="Roger A."/>
        </authorList>
    </citation>
    <scope>NUCLEOTIDE SEQUENCE [LARGE SCALE GENOMIC DNA]</scope>
    <source>
        <strain evidence="15">ATCC 50177 / NandII</strain>
    </source>
</reference>
<evidence type="ECO:0000256" key="10">
    <source>
        <dbReference type="ARBA" id="ARBA00023160"/>
    </source>
</evidence>
<evidence type="ECO:0000313" key="14">
    <source>
        <dbReference type="EMBL" id="OAO18000.1"/>
    </source>
</evidence>
<feature type="domain" description="Enoyl reductase (ER)" evidence="13">
    <location>
        <begin position="36"/>
        <end position="342"/>
    </location>
</feature>
<dbReference type="AlphaFoldDB" id="A0A196SLR4"/>
<evidence type="ECO:0000256" key="5">
    <source>
        <dbReference type="ARBA" id="ARBA00022857"/>
    </source>
</evidence>
<comment type="subcellular location">
    <subcellularLocation>
        <location evidence="1">Mitochondrion</location>
    </subcellularLocation>
</comment>
<dbReference type="EC" id="1.3.1.104" evidence="11"/>
<keyword evidence="8" id="KW-0443">Lipid metabolism</keyword>
<evidence type="ECO:0000256" key="1">
    <source>
        <dbReference type="ARBA" id="ARBA00004173"/>
    </source>
</evidence>
<dbReference type="GO" id="GO:0005739">
    <property type="term" value="C:mitochondrion"/>
    <property type="evidence" value="ECO:0007669"/>
    <property type="project" value="UniProtKB-SubCell"/>
</dbReference>
<sequence>MAAITLFKTSMLRPSLSRMASTVNSAVFQKFGCPCSVLKVQKTQLKPVTSKDVQVRMVASPITSFDLEAIRGQNPMGFAFPTVAGNEGVGIIEQLGEDVTTLNNRDTVLLVKPSSGTWSEEVVVPADSVMKAPEGIAPEIASSLLYSAGIAYRLLADFGTLNPGDFLIQNDASSAVGMAVIQLCKARGIKTINIVKDVGEYSALFRRLESLGADVVVRESQLHGVDFKKIMQDLPAPKLALNGRGGCVMTDMCRLLKNATVVTYDESAAQAFDLTASYFTVNNLCLKGFNMKAWLAGTEMNTIKAMVDDLAGMVRADDLRLYLKKDKFSQVVDAVAEASSAIADRTPVMVMNQ</sequence>
<dbReference type="InterPro" id="IPR011032">
    <property type="entry name" value="GroES-like_sf"/>
</dbReference>
<evidence type="ECO:0000256" key="3">
    <source>
        <dbReference type="ARBA" id="ARBA00022516"/>
    </source>
</evidence>
<comment type="caution">
    <text evidence="14">The sequence shown here is derived from an EMBL/GenBank/DDBJ whole genome shotgun (WGS) entry which is preliminary data.</text>
</comment>
<dbReference type="STRING" id="478820.A0A196SLR4"/>
<dbReference type="OrthoDB" id="195066at2759"/>
<keyword evidence="5" id="KW-0521">NADP</keyword>
<evidence type="ECO:0000259" key="13">
    <source>
        <dbReference type="SMART" id="SM00829"/>
    </source>
</evidence>
<dbReference type="EMBL" id="LXWW01000011">
    <property type="protein sequence ID" value="OAO18000.1"/>
    <property type="molecule type" value="Genomic_DNA"/>
</dbReference>
<dbReference type="SMART" id="SM00829">
    <property type="entry name" value="PKS_ER"/>
    <property type="match status" value="1"/>
</dbReference>
<dbReference type="Gene3D" id="3.40.50.720">
    <property type="entry name" value="NAD(P)-binding Rossmann-like Domain"/>
    <property type="match status" value="1"/>
</dbReference>
<dbReference type="InterPro" id="IPR036291">
    <property type="entry name" value="NAD(P)-bd_dom_sf"/>
</dbReference>
<evidence type="ECO:0000256" key="8">
    <source>
        <dbReference type="ARBA" id="ARBA00023098"/>
    </source>
</evidence>
<evidence type="ECO:0000256" key="12">
    <source>
        <dbReference type="ARBA" id="ARBA00048843"/>
    </source>
</evidence>
<comment type="similarity">
    <text evidence="2">Belongs to the zinc-containing alcohol dehydrogenase family. Quinone oxidoreductase subfamily.</text>
</comment>
<dbReference type="SUPFAM" id="SSF51735">
    <property type="entry name" value="NAD(P)-binding Rossmann-fold domains"/>
    <property type="match status" value="1"/>
</dbReference>
<evidence type="ECO:0000256" key="7">
    <source>
        <dbReference type="ARBA" id="ARBA00023002"/>
    </source>
</evidence>
<dbReference type="InterPro" id="IPR013154">
    <property type="entry name" value="ADH-like_N"/>
</dbReference>
<dbReference type="GO" id="GO:0006633">
    <property type="term" value="P:fatty acid biosynthetic process"/>
    <property type="evidence" value="ECO:0007669"/>
    <property type="project" value="UniProtKB-KW"/>
</dbReference>
<evidence type="ECO:0000256" key="2">
    <source>
        <dbReference type="ARBA" id="ARBA00010371"/>
    </source>
</evidence>
<dbReference type="SUPFAM" id="SSF50129">
    <property type="entry name" value="GroES-like"/>
    <property type="match status" value="1"/>
</dbReference>
<protein>
    <recommendedName>
        <fullName evidence="11">enoyl-[acyl-carrier-protein] reductase</fullName>
        <ecNumber evidence="11">1.3.1.104</ecNumber>
    </recommendedName>
</protein>
<keyword evidence="3" id="KW-0444">Lipid biosynthesis</keyword>
<dbReference type="InterPro" id="IPR051034">
    <property type="entry name" value="Mito_Enoyl-ACP_Reductase"/>
</dbReference>
<evidence type="ECO:0000256" key="4">
    <source>
        <dbReference type="ARBA" id="ARBA00022832"/>
    </source>
</evidence>
<dbReference type="PANTHER" id="PTHR43981:SF2">
    <property type="entry name" value="ENOYL-[ACYL-CARRIER-PROTEIN] REDUCTASE, MITOCHONDRIAL"/>
    <property type="match status" value="1"/>
</dbReference>
<comment type="catalytic activity">
    <reaction evidence="12">
        <text>a 2,3-saturated acyl-[ACP] + NADP(+) = a (2E)-enoyl-[ACP] + NADPH + H(+)</text>
        <dbReference type="Rhea" id="RHEA:22564"/>
        <dbReference type="Rhea" id="RHEA-COMP:9925"/>
        <dbReference type="Rhea" id="RHEA-COMP:9926"/>
        <dbReference type="ChEBI" id="CHEBI:15378"/>
        <dbReference type="ChEBI" id="CHEBI:57783"/>
        <dbReference type="ChEBI" id="CHEBI:58349"/>
        <dbReference type="ChEBI" id="CHEBI:78784"/>
        <dbReference type="ChEBI" id="CHEBI:78785"/>
        <dbReference type="EC" id="1.3.1.104"/>
    </reaction>
</comment>
<gene>
    <name evidence="14" type="ORF">AV274_0243</name>
</gene>
<organism evidence="14 15">
    <name type="scientific">Blastocystis sp. subtype 1 (strain ATCC 50177 / NandII)</name>
    <dbReference type="NCBI Taxonomy" id="478820"/>
    <lineage>
        <taxon>Eukaryota</taxon>
        <taxon>Sar</taxon>
        <taxon>Stramenopiles</taxon>
        <taxon>Bigyra</taxon>
        <taxon>Opalozoa</taxon>
        <taxon>Opalinata</taxon>
        <taxon>Blastocystidae</taxon>
        <taxon>Blastocystis</taxon>
    </lineage>
</organism>
<keyword evidence="6" id="KW-0809">Transit peptide</keyword>
<evidence type="ECO:0000313" key="15">
    <source>
        <dbReference type="Proteomes" id="UP000078348"/>
    </source>
</evidence>
<dbReference type="CDD" id="cd08290">
    <property type="entry name" value="ETR"/>
    <property type="match status" value="1"/>
</dbReference>
<dbReference type="InterPro" id="IPR020843">
    <property type="entry name" value="ER"/>
</dbReference>
<evidence type="ECO:0000256" key="6">
    <source>
        <dbReference type="ARBA" id="ARBA00022946"/>
    </source>
</evidence>
<keyword evidence="10" id="KW-0275">Fatty acid biosynthesis</keyword>
<keyword evidence="4" id="KW-0276">Fatty acid metabolism</keyword>
<dbReference type="Gene3D" id="3.90.180.10">
    <property type="entry name" value="Medium-chain alcohol dehydrogenases, catalytic domain"/>
    <property type="match status" value="1"/>
</dbReference>
<accession>A0A196SLR4</accession>
<dbReference type="PANTHER" id="PTHR43981">
    <property type="entry name" value="ENOYL-[ACYL-CARRIER-PROTEIN] REDUCTASE, MITOCHONDRIAL"/>
    <property type="match status" value="1"/>
</dbReference>
<evidence type="ECO:0000256" key="9">
    <source>
        <dbReference type="ARBA" id="ARBA00023128"/>
    </source>
</evidence>
<dbReference type="Pfam" id="PF08240">
    <property type="entry name" value="ADH_N"/>
    <property type="match status" value="1"/>
</dbReference>
<evidence type="ECO:0000256" key="11">
    <source>
        <dbReference type="ARBA" id="ARBA00038963"/>
    </source>
</evidence>
<keyword evidence="7" id="KW-0560">Oxidoreductase</keyword>
<proteinExistence type="inferred from homology"/>